<dbReference type="Proteomes" id="UP000018936">
    <property type="component" value="Unassembled WGS sequence"/>
</dbReference>
<comment type="caution">
    <text evidence="1">The sequence shown here is derived from an EMBL/GenBank/DDBJ whole genome shotgun (WGS) entry which is preliminary data.</text>
</comment>
<dbReference type="AlphaFoldDB" id="V8NSZ2"/>
<feature type="non-terminal residue" evidence="1">
    <location>
        <position position="1"/>
    </location>
</feature>
<gene>
    <name evidence="1" type="primary">ZCCHC9</name>
    <name evidence="1" type="ORF">L345_09169</name>
</gene>
<proteinExistence type="predicted"/>
<protein>
    <submittedName>
        <fullName evidence="1">Zinc finger CCHC domain-containing protein 9</fullName>
    </submittedName>
</protein>
<dbReference type="PANTHER" id="PTHR46242">
    <property type="entry name" value="ZINC FINGER CCHC DOMAIN-CONTAINING PROTEIN 9 ZCCHC9"/>
    <property type="match status" value="1"/>
</dbReference>
<accession>V8NSZ2</accession>
<keyword evidence="2" id="KW-1185">Reference proteome</keyword>
<evidence type="ECO:0000313" key="2">
    <source>
        <dbReference type="Proteomes" id="UP000018936"/>
    </source>
</evidence>
<dbReference type="OrthoDB" id="3863715at2759"/>
<evidence type="ECO:0000313" key="1">
    <source>
        <dbReference type="EMBL" id="ETE65056.1"/>
    </source>
</evidence>
<sequence>MTRWARARVTHNKKALDATPWDDLKNGTAGTVETNKKQSSSDTFSLKNNQVKKKNKKKKDYLNEDVNGFMEYLKQNSQMLHNGQLIDSHQAEEEITTALKKDKRREQRRVKRQEIKKNIMGNFHMQNALFVGKWAISQGHVLIILKDFMLKEDLVGFADLWSTLKETVQKIKTQSDIP</sequence>
<reference evidence="1 2" key="1">
    <citation type="journal article" date="2013" name="Proc. Natl. Acad. Sci. U.S.A.">
        <title>The king cobra genome reveals dynamic gene evolution and adaptation in the snake venom system.</title>
        <authorList>
            <person name="Vonk F.J."/>
            <person name="Casewell N.R."/>
            <person name="Henkel C.V."/>
            <person name="Heimberg A.M."/>
            <person name="Jansen H.J."/>
            <person name="McCleary R.J."/>
            <person name="Kerkkamp H.M."/>
            <person name="Vos R.A."/>
            <person name="Guerreiro I."/>
            <person name="Calvete J.J."/>
            <person name="Wuster W."/>
            <person name="Woods A.E."/>
            <person name="Logan J.M."/>
            <person name="Harrison R.A."/>
            <person name="Castoe T.A."/>
            <person name="de Koning A.P."/>
            <person name="Pollock D.D."/>
            <person name="Yandell M."/>
            <person name="Calderon D."/>
            <person name="Renjifo C."/>
            <person name="Currier R.B."/>
            <person name="Salgado D."/>
            <person name="Pla D."/>
            <person name="Sanz L."/>
            <person name="Hyder A.S."/>
            <person name="Ribeiro J.M."/>
            <person name="Arntzen J.W."/>
            <person name="van den Thillart G.E."/>
            <person name="Boetzer M."/>
            <person name="Pirovano W."/>
            <person name="Dirks R.P."/>
            <person name="Spaink H.P."/>
            <person name="Duboule D."/>
            <person name="McGlinn E."/>
            <person name="Kini R.M."/>
            <person name="Richardson M.K."/>
        </authorList>
    </citation>
    <scope>NUCLEOTIDE SEQUENCE</scope>
    <source>
        <tissue evidence="1">Blood</tissue>
    </source>
</reference>
<dbReference type="PANTHER" id="PTHR46242:SF1">
    <property type="entry name" value="ZINC FINGER CCHC DOMAIN-CONTAINING PROTEIN 9"/>
    <property type="match status" value="1"/>
</dbReference>
<organism evidence="1 2">
    <name type="scientific">Ophiophagus hannah</name>
    <name type="common">King cobra</name>
    <name type="synonym">Naja hannah</name>
    <dbReference type="NCBI Taxonomy" id="8665"/>
    <lineage>
        <taxon>Eukaryota</taxon>
        <taxon>Metazoa</taxon>
        <taxon>Chordata</taxon>
        <taxon>Craniata</taxon>
        <taxon>Vertebrata</taxon>
        <taxon>Euteleostomi</taxon>
        <taxon>Lepidosauria</taxon>
        <taxon>Squamata</taxon>
        <taxon>Bifurcata</taxon>
        <taxon>Unidentata</taxon>
        <taxon>Episquamata</taxon>
        <taxon>Toxicofera</taxon>
        <taxon>Serpentes</taxon>
        <taxon>Colubroidea</taxon>
        <taxon>Elapidae</taxon>
        <taxon>Elapinae</taxon>
        <taxon>Ophiophagus</taxon>
    </lineage>
</organism>
<name>V8NSZ2_OPHHA</name>
<dbReference type="GO" id="GO:0005730">
    <property type="term" value="C:nucleolus"/>
    <property type="evidence" value="ECO:0007669"/>
    <property type="project" value="TreeGrafter"/>
</dbReference>
<dbReference type="InterPro" id="IPR042246">
    <property type="entry name" value="ZCCHC9"/>
</dbReference>
<dbReference type="EMBL" id="AZIM01002002">
    <property type="protein sequence ID" value="ETE65056.1"/>
    <property type="molecule type" value="Genomic_DNA"/>
</dbReference>